<accession>A0A0F9D1N8</accession>
<protein>
    <submittedName>
        <fullName evidence="1">Uncharacterized protein</fullName>
    </submittedName>
</protein>
<evidence type="ECO:0000313" key="1">
    <source>
        <dbReference type="EMBL" id="KKL47666.1"/>
    </source>
</evidence>
<name>A0A0F9D1N8_9ZZZZ</name>
<organism evidence="1">
    <name type="scientific">marine sediment metagenome</name>
    <dbReference type="NCBI Taxonomy" id="412755"/>
    <lineage>
        <taxon>unclassified sequences</taxon>
        <taxon>metagenomes</taxon>
        <taxon>ecological metagenomes</taxon>
    </lineage>
</organism>
<proteinExistence type="predicted"/>
<sequence>MDMKEKEKIEKLADEHWEWINNLLNTERLMTERLFKDGFLHGWKHAKVDK</sequence>
<comment type="caution">
    <text evidence="1">The sequence shown here is derived from an EMBL/GenBank/DDBJ whole genome shotgun (WGS) entry which is preliminary data.</text>
</comment>
<reference evidence="1" key="1">
    <citation type="journal article" date="2015" name="Nature">
        <title>Complex archaea that bridge the gap between prokaryotes and eukaryotes.</title>
        <authorList>
            <person name="Spang A."/>
            <person name="Saw J.H."/>
            <person name="Jorgensen S.L."/>
            <person name="Zaremba-Niedzwiedzka K."/>
            <person name="Martijn J."/>
            <person name="Lind A.E."/>
            <person name="van Eijk R."/>
            <person name="Schleper C."/>
            <person name="Guy L."/>
            <person name="Ettema T.J."/>
        </authorList>
    </citation>
    <scope>NUCLEOTIDE SEQUENCE</scope>
</reference>
<dbReference type="EMBL" id="LAZR01033585">
    <property type="protein sequence ID" value="KKL47666.1"/>
    <property type="molecule type" value="Genomic_DNA"/>
</dbReference>
<gene>
    <name evidence="1" type="ORF">LCGC14_2333250</name>
</gene>
<dbReference type="AlphaFoldDB" id="A0A0F9D1N8"/>